<feature type="signal peptide" evidence="1">
    <location>
        <begin position="1"/>
        <end position="23"/>
    </location>
</feature>
<evidence type="ECO:0000313" key="2">
    <source>
        <dbReference type="EMBL" id="NML63721.1"/>
    </source>
</evidence>
<dbReference type="EMBL" id="JABBGH010000001">
    <property type="protein sequence ID" value="NML63721.1"/>
    <property type="molecule type" value="Genomic_DNA"/>
</dbReference>
<keyword evidence="3" id="KW-1185">Reference proteome</keyword>
<proteinExistence type="predicted"/>
<name>A0A7Y0FKV5_9BACT</name>
<comment type="caution">
    <text evidence="2">The sequence shown here is derived from an EMBL/GenBank/DDBJ whole genome shotgun (WGS) entry which is preliminary data.</text>
</comment>
<dbReference type="SUPFAM" id="SSF51445">
    <property type="entry name" value="(Trans)glycosidases"/>
    <property type="match status" value="1"/>
</dbReference>
<dbReference type="RefSeq" id="WP_169529064.1">
    <property type="nucleotide sequence ID" value="NZ_JABBGH010000001.1"/>
</dbReference>
<dbReference type="Proteomes" id="UP000559626">
    <property type="component" value="Unassembled WGS sequence"/>
</dbReference>
<accession>A0A7Y0FKV5</accession>
<organism evidence="2 3">
    <name type="scientific">Hymenobacter polaris</name>
    <dbReference type="NCBI Taxonomy" id="2682546"/>
    <lineage>
        <taxon>Bacteria</taxon>
        <taxon>Pseudomonadati</taxon>
        <taxon>Bacteroidota</taxon>
        <taxon>Cytophagia</taxon>
        <taxon>Cytophagales</taxon>
        <taxon>Hymenobacteraceae</taxon>
        <taxon>Hymenobacter</taxon>
    </lineage>
</organism>
<feature type="chain" id="PRO_5030932645" evidence="1">
    <location>
        <begin position="24"/>
        <end position="875"/>
    </location>
</feature>
<evidence type="ECO:0000313" key="3">
    <source>
        <dbReference type="Proteomes" id="UP000559626"/>
    </source>
</evidence>
<evidence type="ECO:0000256" key="1">
    <source>
        <dbReference type="SAM" id="SignalP"/>
    </source>
</evidence>
<sequence length="875" mass="95594">MLSINALRGLLALLLLTSLPALAQKTPTPPTGDVFVDKSGVLRWQNTKREVALFGVNYTAPFAYSYRTLARKGIRHEDAIDQDVYHLARLGVDAFRVHVWDVEITDTLGNVTPNEHLRLLDYLISKLEARGVKVILTPIAYWGNGYPEPDNTGKGFSSLYDKGQAYTNPRAIRAQETYLGQFLNHRNQYTGQLYRQDPGIIAYEVCNEPHYHLPLGPVLSFANRMVAAMRATGLTKPIFYNIAESPQVHDAILDANVQGVSFQWYPEGLVAGHELQGNLLPYVDQYPLPYRGDERFERRAKMVYEFESADVLQPIMYPSMARSFRAAGFQWATQFAYDPLGLAPYNTEYQTHYLNLAYTPAKALSLLIAGKVFRETKRGQSFGRYPADSVAGAATVSYRRQLSEWNAPTEFYYTADTRDQPRQPTALRHVAGVGSSAVAQYGGSGAYFLDQVAPGVWRLEVMPDAMQVRDPFETASEHKEVTQLGWQPHPLTLALPDLGPQYHLARLSADARLAAYGEPNQAAQQGRVVVAPGVYLLARQAADLQRHPATEKLGNIQLGEYVAPRPKDDITPAQAWVRHQPVAQATAGQPLLVAASVLPAAPTDSVWLVARHYYGPVRRLPMQRTGPTTYAATVPAALTYPGQLQYWVVTSEAGRPPVTYPGRQPGTPRQWDFADQGHYTVPLVPAGAPLPLFGAAADQGHVEAQGLGPQARIDYPSTSSGALALRLVAAPPKAGAPAPAPGPAAALRTYLGPKLAGRLGELGSFKELVVKGSLNLPAAAKLRVLFVTKDAVAYAADVPLGPALGEGRVPLSALRPAPLLLTPRPYPGFLPLTYSPATPPPFQLAEVEVLQLVLDRLDGTPAEQIRADVEAVELR</sequence>
<keyword evidence="1" id="KW-0732">Signal</keyword>
<gene>
    <name evidence="2" type="ORF">HHL22_00725</name>
</gene>
<reference evidence="2 3" key="1">
    <citation type="submission" date="2020-04" db="EMBL/GenBank/DDBJ databases">
        <title>Hymenobacter polaris sp. nov., isolated from Arctic soil.</title>
        <authorList>
            <person name="Dahal R.H."/>
        </authorList>
    </citation>
    <scope>NUCLEOTIDE SEQUENCE [LARGE SCALE GENOMIC DNA]</scope>
    <source>
        <strain evidence="2 3">RP-2-7</strain>
    </source>
</reference>
<dbReference type="InterPro" id="IPR017853">
    <property type="entry name" value="GH"/>
</dbReference>
<dbReference type="Gene3D" id="3.20.20.80">
    <property type="entry name" value="Glycosidases"/>
    <property type="match status" value="1"/>
</dbReference>
<protein>
    <submittedName>
        <fullName evidence="2">Membrane or secreted protein</fullName>
    </submittedName>
</protein>
<dbReference type="AlphaFoldDB" id="A0A7Y0FKV5"/>